<evidence type="ECO:0000259" key="15">
    <source>
        <dbReference type="Pfam" id="PF01179"/>
    </source>
</evidence>
<keyword evidence="8 14" id="KW-0560">Oxidoreductase</keyword>
<dbReference type="STRING" id="1314781.A0A165M8N9"/>
<evidence type="ECO:0000259" key="16">
    <source>
        <dbReference type="Pfam" id="PF02728"/>
    </source>
</evidence>
<dbReference type="InterPro" id="IPR049947">
    <property type="entry name" value="Cu_Am_Ox_Cu-bd"/>
</dbReference>
<dbReference type="GO" id="GO:0005507">
    <property type="term" value="F:copper ion binding"/>
    <property type="evidence" value="ECO:0007669"/>
    <property type="project" value="InterPro"/>
</dbReference>
<evidence type="ECO:0000256" key="12">
    <source>
        <dbReference type="PIRSR" id="PIRSR600269-50"/>
    </source>
</evidence>
<evidence type="ECO:0000256" key="4">
    <source>
        <dbReference type="ARBA" id="ARBA00007983"/>
    </source>
</evidence>
<evidence type="ECO:0000256" key="9">
    <source>
        <dbReference type="ARBA" id="ARBA00023008"/>
    </source>
</evidence>
<dbReference type="Pfam" id="PF02728">
    <property type="entry name" value="Cu_amine_oxidN3"/>
    <property type="match status" value="1"/>
</dbReference>
<evidence type="ECO:0000256" key="13">
    <source>
        <dbReference type="PIRSR" id="PIRSR600269-51"/>
    </source>
</evidence>
<comment type="cofactor">
    <cofactor evidence="14">
        <name>Cu cation</name>
        <dbReference type="ChEBI" id="CHEBI:23378"/>
    </cofactor>
    <text evidence="14">Contains 1 topaquinone per subunit.</text>
</comment>
<comment type="similarity">
    <text evidence="4 14">Belongs to the copper/topaquinone oxidase family.</text>
</comment>
<dbReference type="OrthoDB" id="5379943at2759"/>
<keyword evidence="7 12" id="KW-0801">TPQ</keyword>
<comment type="PTM">
    <text evidence="13 14">Topaquinone (TPQ) is generated by copper-dependent autoxidation of a specific tyrosyl residue.</text>
</comment>
<evidence type="ECO:0000256" key="10">
    <source>
        <dbReference type="ARBA" id="ARBA00023211"/>
    </source>
</evidence>
<comment type="subunit">
    <text evidence="5">Homodimer.</text>
</comment>
<evidence type="ECO:0000256" key="7">
    <source>
        <dbReference type="ARBA" id="ARBA00022772"/>
    </source>
</evidence>
<sequence length="724" mass="80354">MLNHPLDPLSLSEISAISLAIRTYVAQDAKIKALKFVTATLVPPGKKKVLAFLGIPIAPGQKPESPPAVLERRATVDFIDPVNGNTYNANLLLKVKEWVVEEVTKLPASVHPQITVEELIACEDALRADKRVLKLIEEIGVTPEQLHADGWSIGYDERFPQSRRIQQCLLFARLDKDENFYAHPLDFIPILDSNTYEIIHIDFAAARSNTKQTKFNSIPPSIDSDQTVAASRERIHPPLERFDYLSDLRPGKPERTDIKPLHVVQPEGVSFSIDGHVLSWQKWKMHVAFSAREGIALSAITYDDDGELRPLFYRVSLAEMVVPYGEPIHPHPRKFAFDVGEYGIGTQAMELSLGCDCLGTIAYMPGHYIGHNGEPVVIDNAICIHEEDAGILWKHADFRIGGRSASVRSRRLVVSMICTVANYEYCMYYQFLQDGSINLEVRMTGILNLYVTPKDADPEAERHGTVVAPQITAHYHQHLFSLRIDPMIDGLSNTVTETDIVADSAPTGSAENWAGNAFTTRTRALESLKAGDGARLYDAASDRRWKIVNRARKHYASGQPVGFALHGVRGVASTLLARPDSLAARRAGFSRRTLWVVPDNEDKHGTSQRMWPAGRYVPQTRGEATDVVDVWARGTPNEDKIADEDIVVFVTFGATHIPRPEDFPVMPAEHVILSLKPWSFFKQNPSLDVPASKDVRSVRAFPDISTGHGHVPAEVIPEAAACCS</sequence>
<dbReference type="SUPFAM" id="SSF54416">
    <property type="entry name" value="Amine oxidase N-terminal region"/>
    <property type="match status" value="2"/>
</dbReference>
<evidence type="ECO:0000256" key="2">
    <source>
        <dbReference type="ARBA" id="ARBA00001936"/>
    </source>
</evidence>
<dbReference type="PANTHER" id="PTHR10638">
    <property type="entry name" value="COPPER AMINE OXIDASE"/>
    <property type="match status" value="1"/>
</dbReference>
<name>A0A165M8N9_EXIGL</name>
<gene>
    <name evidence="17" type="ORF">EXIGLDRAFT_669120</name>
</gene>
<reference evidence="17 18" key="1">
    <citation type="journal article" date="2016" name="Mol. Biol. Evol.">
        <title>Comparative Genomics of Early-Diverging Mushroom-Forming Fungi Provides Insights into the Origins of Lignocellulose Decay Capabilities.</title>
        <authorList>
            <person name="Nagy L.G."/>
            <person name="Riley R."/>
            <person name="Tritt A."/>
            <person name="Adam C."/>
            <person name="Daum C."/>
            <person name="Floudas D."/>
            <person name="Sun H."/>
            <person name="Yadav J.S."/>
            <person name="Pangilinan J."/>
            <person name="Larsson K.H."/>
            <person name="Matsuura K."/>
            <person name="Barry K."/>
            <person name="Labutti K."/>
            <person name="Kuo R."/>
            <person name="Ohm R.A."/>
            <person name="Bhattacharya S.S."/>
            <person name="Shirouzu T."/>
            <person name="Yoshinaga Y."/>
            <person name="Martin F.M."/>
            <person name="Grigoriev I.V."/>
            <person name="Hibbett D.S."/>
        </authorList>
    </citation>
    <scope>NUCLEOTIDE SEQUENCE [LARGE SCALE GENOMIC DNA]</scope>
    <source>
        <strain evidence="17 18">HHB12029</strain>
    </source>
</reference>
<dbReference type="InterPro" id="IPR015798">
    <property type="entry name" value="Cu_amine_oxidase_C"/>
</dbReference>
<feature type="active site" description="Schiff-base intermediate with substrate; via topaquinone" evidence="12">
    <location>
        <position position="423"/>
    </location>
</feature>
<protein>
    <recommendedName>
        <fullName evidence="14">Amine oxidase</fullName>
        <ecNumber evidence="14">1.4.3.-</ecNumber>
    </recommendedName>
</protein>
<dbReference type="Pfam" id="PF01179">
    <property type="entry name" value="Cu_amine_oxid"/>
    <property type="match status" value="1"/>
</dbReference>
<proteinExistence type="inferred from homology"/>
<evidence type="ECO:0000313" key="18">
    <source>
        <dbReference type="Proteomes" id="UP000077266"/>
    </source>
</evidence>
<evidence type="ECO:0000256" key="5">
    <source>
        <dbReference type="ARBA" id="ARBA00011738"/>
    </source>
</evidence>
<dbReference type="InterPro" id="IPR015802">
    <property type="entry name" value="Cu_amine_oxidase_N3"/>
</dbReference>
<keyword evidence="9 14" id="KW-0186">Copper</keyword>
<dbReference type="PROSITE" id="PS01164">
    <property type="entry name" value="COPPER_AMINE_OXID_1"/>
    <property type="match status" value="1"/>
</dbReference>
<comment type="cofactor">
    <cofactor evidence="1">
        <name>Cu cation</name>
        <dbReference type="ChEBI" id="CHEBI:23378"/>
    </cofactor>
</comment>
<dbReference type="AlphaFoldDB" id="A0A165M8N9"/>
<feature type="domain" description="Copper amine oxidase N3-terminal" evidence="16">
    <location>
        <begin position="112"/>
        <end position="204"/>
    </location>
</feature>
<evidence type="ECO:0000256" key="3">
    <source>
        <dbReference type="ARBA" id="ARBA00001947"/>
    </source>
</evidence>
<dbReference type="InParanoid" id="A0A165M8N9"/>
<keyword evidence="6 14" id="KW-0479">Metal-binding</keyword>
<dbReference type="Gene3D" id="2.70.98.20">
    <property type="entry name" value="Copper amine oxidase, catalytic domain"/>
    <property type="match status" value="1"/>
</dbReference>
<dbReference type="FunCoup" id="A0A165M8N9">
    <property type="interactions" value="65"/>
</dbReference>
<dbReference type="Gene3D" id="3.10.450.40">
    <property type="match status" value="2"/>
</dbReference>
<evidence type="ECO:0000256" key="1">
    <source>
        <dbReference type="ARBA" id="ARBA00001935"/>
    </source>
</evidence>
<dbReference type="PROSITE" id="PS01165">
    <property type="entry name" value="COPPER_AMINE_OXID_2"/>
    <property type="match status" value="1"/>
</dbReference>
<dbReference type="InterPro" id="IPR036460">
    <property type="entry name" value="Cu_amine_oxidase_C_sf"/>
</dbReference>
<dbReference type="EC" id="1.4.3.-" evidence="14"/>
<comment type="cofactor">
    <cofactor evidence="2">
        <name>Mn(2+)</name>
        <dbReference type="ChEBI" id="CHEBI:29035"/>
    </cofactor>
</comment>
<dbReference type="GO" id="GO:0008131">
    <property type="term" value="F:primary methylamine oxidase activity"/>
    <property type="evidence" value="ECO:0007669"/>
    <property type="project" value="UniProtKB-EC"/>
</dbReference>
<feature type="active site" description="Proton acceptor" evidence="12">
    <location>
        <position position="338"/>
    </location>
</feature>
<organism evidence="17 18">
    <name type="scientific">Exidia glandulosa HHB12029</name>
    <dbReference type="NCBI Taxonomy" id="1314781"/>
    <lineage>
        <taxon>Eukaryota</taxon>
        <taxon>Fungi</taxon>
        <taxon>Dikarya</taxon>
        <taxon>Basidiomycota</taxon>
        <taxon>Agaricomycotina</taxon>
        <taxon>Agaricomycetes</taxon>
        <taxon>Auriculariales</taxon>
        <taxon>Exidiaceae</taxon>
        <taxon>Exidia</taxon>
    </lineage>
</organism>
<dbReference type="GO" id="GO:0048038">
    <property type="term" value="F:quinone binding"/>
    <property type="evidence" value="ECO:0007669"/>
    <property type="project" value="InterPro"/>
</dbReference>
<feature type="modified residue" description="2',4',5'-topaquinone" evidence="13">
    <location>
        <position position="423"/>
    </location>
</feature>
<dbReference type="Proteomes" id="UP000077266">
    <property type="component" value="Unassembled WGS sequence"/>
</dbReference>
<evidence type="ECO:0000256" key="6">
    <source>
        <dbReference type="ARBA" id="ARBA00022723"/>
    </source>
</evidence>
<comment type="catalytic activity">
    <reaction evidence="11">
        <text>a primary methyl amine + O2 + H2O = an aldehyde + H2O2 + NH4(+)</text>
        <dbReference type="Rhea" id="RHEA:16153"/>
        <dbReference type="ChEBI" id="CHEBI:15377"/>
        <dbReference type="ChEBI" id="CHEBI:15379"/>
        <dbReference type="ChEBI" id="CHEBI:16240"/>
        <dbReference type="ChEBI" id="CHEBI:17478"/>
        <dbReference type="ChEBI" id="CHEBI:28938"/>
        <dbReference type="ChEBI" id="CHEBI:228804"/>
        <dbReference type="EC" id="1.4.3.21"/>
    </reaction>
</comment>
<evidence type="ECO:0000313" key="17">
    <source>
        <dbReference type="EMBL" id="KZV98915.1"/>
    </source>
</evidence>
<feature type="domain" description="Copper amine oxidase catalytic" evidence="15">
    <location>
        <begin position="261"/>
        <end position="687"/>
    </location>
</feature>
<dbReference type="InterPro" id="IPR016182">
    <property type="entry name" value="Cu_amine_oxidase_N-reg"/>
</dbReference>
<dbReference type="InterPro" id="IPR000269">
    <property type="entry name" value="Cu_amine_oxidase"/>
</dbReference>
<evidence type="ECO:0000256" key="11">
    <source>
        <dbReference type="ARBA" id="ARBA00048032"/>
    </source>
</evidence>
<dbReference type="SUPFAM" id="SSF49998">
    <property type="entry name" value="Amine oxidase catalytic domain"/>
    <property type="match status" value="1"/>
</dbReference>
<keyword evidence="18" id="KW-1185">Reference proteome</keyword>
<dbReference type="GO" id="GO:0009308">
    <property type="term" value="P:amine metabolic process"/>
    <property type="evidence" value="ECO:0007669"/>
    <property type="project" value="UniProtKB-UniRule"/>
</dbReference>
<keyword evidence="10" id="KW-0464">Manganese</keyword>
<accession>A0A165M8N9</accession>
<dbReference type="PANTHER" id="PTHR10638:SF86">
    <property type="entry name" value="COPPER AMINE OXIDASE 1-RELATED"/>
    <property type="match status" value="1"/>
</dbReference>
<evidence type="ECO:0000256" key="8">
    <source>
        <dbReference type="ARBA" id="ARBA00023002"/>
    </source>
</evidence>
<comment type="cofactor">
    <cofactor evidence="3">
        <name>Zn(2+)</name>
        <dbReference type="ChEBI" id="CHEBI:29105"/>
    </cofactor>
</comment>
<dbReference type="InterPro" id="IPR049948">
    <property type="entry name" value="Cu_Am_ox_TPQ-bd"/>
</dbReference>
<evidence type="ECO:0000256" key="14">
    <source>
        <dbReference type="RuleBase" id="RU000672"/>
    </source>
</evidence>
<dbReference type="EMBL" id="KV425914">
    <property type="protein sequence ID" value="KZV98915.1"/>
    <property type="molecule type" value="Genomic_DNA"/>
</dbReference>